<sequence>MNEEKLLIHLSSEQISRLKLEAVRDRPYAGRISVVLAIRLLDRSNPYFDKFAVLDELDYLEGIRSTTRTKPEASFKHSALKPFLHKHFSSSKHLFKNIEIRWNLVAGGNKDFDRLISEVAQEHGDNFDQWVGNLTHRLVIDGYEERAKRGLTGDWIIYTQHESMNYYLDLATHEEGIGERANDLARKLRDGCEAEFPFLFDSPLA</sequence>
<organism evidence="1 2">
    <name type="scientific">Achromobacter deleyi</name>
    <dbReference type="NCBI Taxonomy" id="1353891"/>
    <lineage>
        <taxon>Bacteria</taxon>
        <taxon>Pseudomonadati</taxon>
        <taxon>Pseudomonadota</taxon>
        <taxon>Betaproteobacteria</taxon>
        <taxon>Burkholderiales</taxon>
        <taxon>Alcaligenaceae</taxon>
        <taxon>Achromobacter</taxon>
    </lineage>
</organism>
<gene>
    <name evidence="1" type="ORF">I6I07_25870</name>
</gene>
<accession>A0A7T4B1L1</accession>
<reference evidence="1 2" key="1">
    <citation type="submission" date="2020-12" db="EMBL/GenBank/DDBJ databases">
        <title>FDA dAtabase for Regulatory Grade micrObial Sequences (FDA-ARGOS): Supporting development and validation of Infectious Disease Dx tests.</title>
        <authorList>
            <person name="Sproer C."/>
            <person name="Gronow S."/>
            <person name="Severitt S."/>
            <person name="Schroder I."/>
            <person name="Tallon L."/>
            <person name="Sadzewicz L."/>
            <person name="Zhao X."/>
            <person name="Boylan J."/>
            <person name="Ott S."/>
            <person name="Bowen H."/>
            <person name="Vavikolanu K."/>
            <person name="Mehta A."/>
            <person name="Aluvathingal J."/>
            <person name="Nadendla S."/>
            <person name="Lowell S."/>
            <person name="Myers T."/>
            <person name="Yan Y."/>
            <person name="Sichtig H."/>
        </authorList>
    </citation>
    <scope>NUCLEOTIDE SEQUENCE [LARGE SCALE GENOMIC DNA]</scope>
    <source>
        <strain evidence="1 2">FDAARGOS_1050</strain>
    </source>
</reference>
<dbReference type="RefSeq" id="WP_198484280.1">
    <property type="nucleotide sequence ID" value="NZ_CP065997.1"/>
</dbReference>
<name>A0A7T4B1L1_9BURK</name>
<protein>
    <submittedName>
        <fullName evidence="1">Uncharacterized protein</fullName>
    </submittedName>
</protein>
<dbReference type="Proteomes" id="UP000595231">
    <property type="component" value="Chromosome"/>
</dbReference>
<proteinExistence type="predicted"/>
<evidence type="ECO:0000313" key="1">
    <source>
        <dbReference type="EMBL" id="QQB34007.1"/>
    </source>
</evidence>
<dbReference type="EMBL" id="CP065997">
    <property type="protein sequence ID" value="QQB34007.1"/>
    <property type="molecule type" value="Genomic_DNA"/>
</dbReference>
<dbReference type="AlphaFoldDB" id="A0A7T4B1L1"/>
<evidence type="ECO:0000313" key="2">
    <source>
        <dbReference type="Proteomes" id="UP000595231"/>
    </source>
</evidence>